<dbReference type="Pfam" id="PF13459">
    <property type="entry name" value="Fer4_15"/>
    <property type="match status" value="1"/>
</dbReference>
<gene>
    <name evidence="8" type="ORF">NZH93_27285</name>
</gene>
<keyword evidence="3" id="KW-0479">Metal-binding</keyword>
<evidence type="ECO:0000256" key="3">
    <source>
        <dbReference type="ARBA" id="ARBA00022723"/>
    </source>
</evidence>
<evidence type="ECO:0000256" key="1">
    <source>
        <dbReference type="ARBA" id="ARBA00001927"/>
    </source>
</evidence>
<dbReference type="GO" id="GO:0051538">
    <property type="term" value="F:3 iron, 4 sulfur cluster binding"/>
    <property type="evidence" value="ECO:0007669"/>
    <property type="project" value="UniProtKB-KW"/>
</dbReference>
<evidence type="ECO:0000256" key="2">
    <source>
        <dbReference type="ARBA" id="ARBA00022448"/>
    </source>
</evidence>
<proteinExistence type="predicted"/>
<dbReference type="AlphaFoldDB" id="A0A9X2VQ61"/>
<dbReference type="Gene3D" id="3.30.70.20">
    <property type="match status" value="1"/>
</dbReference>
<dbReference type="SUPFAM" id="SSF54862">
    <property type="entry name" value="4Fe-4S ferredoxins"/>
    <property type="match status" value="1"/>
</dbReference>
<evidence type="ECO:0000256" key="7">
    <source>
        <dbReference type="ARBA" id="ARBA00023291"/>
    </source>
</evidence>
<keyword evidence="5" id="KW-0408">Iron</keyword>
<dbReference type="GO" id="GO:0046872">
    <property type="term" value="F:metal ion binding"/>
    <property type="evidence" value="ECO:0007669"/>
    <property type="project" value="UniProtKB-KW"/>
</dbReference>
<evidence type="ECO:0000256" key="6">
    <source>
        <dbReference type="ARBA" id="ARBA00023014"/>
    </source>
</evidence>
<protein>
    <submittedName>
        <fullName evidence="8">Ferredoxin</fullName>
    </submittedName>
</protein>
<dbReference type="RefSeq" id="WP_259626067.1">
    <property type="nucleotide sequence ID" value="NZ_JANYMP010000014.1"/>
</dbReference>
<keyword evidence="9" id="KW-1185">Reference proteome</keyword>
<keyword evidence="4" id="KW-0249">Electron transport</keyword>
<organism evidence="8 9">
    <name type="scientific">Umezawaea endophytica</name>
    <dbReference type="NCBI Taxonomy" id="1654476"/>
    <lineage>
        <taxon>Bacteria</taxon>
        <taxon>Bacillati</taxon>
        <taxon>Actinomycetota</taxon>
        <taxon>Actinomycetes</taxon>
        <taxon>Pseudonocardiales</taxon>
        <taxon>Pseudonocardiaceae</taxon>
        <taxon>Umezawaea</taxon>
    </lineage>
</organism>
<dbReference type="EMBL" id="JANYMP010000014">
    <property type="protein sequence ID" value="MCS7480574.1"/>
    <property type="molecule type" value="Genomic_DNA"/>
</dbReference>
<evidence type="ECO:0000256" key="5">
    <source>
        <dbReference type="ARBA" id="ARBA00023004"/>
    </source>
</evidence>
<keyword evidence="7" id="KW-0003">3Fe-4S</keyword>
<evidence type="ECO:0000313" key="9">
    <source>
        <dbReference type="Proteomes" id="UP001141259"/>
    </source>
</evidence>
<accession>A0A9X2VQ61</accession>
<dbReference type="InterPro" id="IPR051269">
    <property type="entry name" value="Fe-S_cluster_ET"/>
</dbReference>
<dbReference type="PANTHER" id="PTHR36923">
    <property type="entry name" value="FERREDOXIN"/>
    <property type="match status" value="1"/>
</dbReference>
<keyword evidence="6" id="KW-0411">Iron-sulfur</keyword>
<keyword evidence="2" id="KW-0813">Transport</keyword>
<evidence type="ECO:0000313" key="8">
    <source>
        <dbReference type="EMBL" id="MCS7480574.1"/>
    </source>
</evidence>
<evidence type="ECO:0000256" key="4">
    <source>
        <dbReference type="ARBA" id="ARBA00022982"/>
    </source>
</evidence>
<reference evidence="8" key="1">
    <citation type="submission" date="2022-08" db="EMBL/GenBank/DDBJ databases">
        <authorList>
            <person name="Tistechok S."/>
            <person name="Samborskyy M."/>
            <person name="Roman I."/>
        </authorList>
    </citation>
    <scope>NUCLEOTIDE SEQUENCE</scope>
    <source>
        <strain evidence="8">DSM 103496</strain>
    </source>
</reference>
<comment type="caution">
    <text evidence="8">The sequence shown here is derived from an EMBL/GenBank/DDBJ whole genome shotgun (WGS) entry which is preliminary data.</text>
</comment>
<comment type="cofactor">
    <cofactor evidence="1">
        <name>[3Fe-4S] cluster</name>
        <dbReference type="ChEBI" id="CHEBI:21137"/>
    </cofactor>
</comment>
<name>A0A9X2VQ61_9PSEU</name>
<dbReference type="PANTHER" id="PTHR36923:SF3">
    <property type="entry name" value="FERREDOXIN"/>
    <property type="match status" value="1"/>
</dbReference>
<dbReference type="Proteomes" id="UP001141259">
    <property type="component" value="Unassembled WGS sequence"/>
</dbReference>
<sequence>MKVSVDPVLCEANGVCVGILPDVFDLDDDEVLQVRPGELAEGEVESARKSVAACPRNALRLNG</sequence>